<dbReference type="RefSeq" id="WP_312258159.1">
    <property type="nucleotide sequence ID" value="NZ_JAVSGX010000006.1"/>
</dbReference>
<reference evidence="3 4" key="1">
    <citation type="submission" date="2014-04" db="EMBL/GenBank/DDBJ databases">
        <authorList>
            <person name="Hornung B.V."/>
        </authorList>
    </citation>
    <scope>NUCLEOTIDE SEQUENCE [LARGE SCALE GENOMIC DNA]</scope>
    <source>
        <strain evidence="3 4">CRIB</strain>
    </source>
</reference>
<dbReference type="AlphaFoldDB" id="A0A1V1I0Y1"/>
<accession>A0A1V1I0Y1</accession>
<protein>
    <submittedName>
        <fullName evidence="3">PF09924 protein</fullName>
    </submittedName>
</protein>
<evidence type="ECO:0000313" key="4">
    <source>
        <dbReference type="Proteomes" id="UP000245622"/>
    </source>
</evidence>
<dbReference type="PANTHER" id="PTHR41373:SF1">
    <property type="entry name" value="PHOSPHATIDYLGLYCEROL LYSYLTRANSFERASE C-TERMINAL DOMAIN-CONTAINING PROTEIN"/>
    <property type="match status" value="1"/>
</dbReference>
<feature type="coiled-coil region" evidence="1">
    <location>
        <begin position="165"/>
        <end position="210"/>
    </location>
</feature>
<dbReference type="InterPro" id="IPR024320">
    <property type="entry name" value="LPG_synthase_C"/>
</dbReference>
<feature type="domain" description="Phosphatidylglycerol lysyltransferase C-terminal" evidence="2">
    <location>
        <begin position="18"/>
        <end position="298"/>
    </location>
</feature>
<evidence type="ECO:0000259" key="2">
    <source>
        <dbReference type="Pfam" id="PF09924"/>
    </source>
</evidence>
<dbReference type="Pfam" id="PF09924">
    <property type="entry name" value="LPG_synthase_C"/>
    <property type="match status" value="1"/>
</dbReference>
<evidence type="ECO:0000313" key="3">
    <source>
        <dbReference type="EMBL" id="CED93902.1"/>
    </source>
</evidence>
<keyword evidence="4" id="KW-1185">Reference proteome</keyword>
<organism evidence="3 4">
    <name type="scientific">Romboutsia ilealis</name>
    <dbReference type="NCBI Taxonomy" id="1115758"/>
    <lineage>
        <taxon>Bacteria</taxon>
        <taxon>Bacillati</taxon>
        <taxon>Bacillota</taxon>
        <taxon>Clostridia</taxon>
        <taxon>Peptostreptococcales</taxon>
        <taxon>Peptostreptococcaceae</taxon>
        <taxon>Romboutsia</taxon>
    </lineage>
</organism>
<dbReference type="InterPro" id="IPR016181">
    <property type="entry name" value="Acyl_CoA_acyltransferase"/>
</dbReference>
<dbReference type="PIRSF" id="PIRSF018688">
    <property type="entry name" value="UCP018688"/>
    <property type="match status" value="1"/>
</dbReference>
<evidence type="ECO:0000256" key="1">
    <source>
        <dbReference type="SAM" id="Coils"/>
    </source>
</evidence>
<dbReference type="KEGG" id="ril:CRIB_1293"/>
<dbReference type="Proteomes" id="UP000245622">
    <property type="component" value="Chromosome 1"/>
</dbReference>
<dbReference type="EMBL" id="LN555523">
    <property type="protein sequence ID" value="CED93902.1"/>
    <property type="molecule type" value="Genomic_DNA"/>
</dbReference>
<dbReference type="InterPro" id="IPR016732">
    <property type="entry name" value="UCP018688"/>
</dbReference>
<proteinExistence type="predicted"/>
<gene>
    <name evidence="3" type="ORF">CRIB_1293</name>
</gene>
<keyword evidence="1" id="KW-0175">Coiled coil</keyword>
<dbReference type="SUPFAM" id="SSF55729">
    <property type="entry name" value="Acyl-CoA N-acyltransferases (Nat)"/>
    <property type="match status" value="2"/>
</dbReference>
<name>A0A1V1I0Y1_9FIRM</name>
<dbReference type="Gene3D" id="3.40.630.30">
    <property type="match status" value="1"/>
</dbReference>
<dbReference type="GeneID" id="82205330"/>
<dbReference type="PANTHER" id="PTHR41373">
    <property type="entry name" value="DUF2156 DOMAIN-CONTAINING PROTEIN"/>
    <property type="match status" value="1"/>
</dbReference>
<sequence length="301" mass="36399">MFKYIDINSKSELEPYFKLIDYEASEYCFSTIYMWRHLFNTKYYIENDFAIILLEYEKNVFSIIPLCKKNKLLYVIDFALNYIKNEYKRIQLKGVNEEIADIIKINYKEKFIYEKERDLFEYIYDAESLRTLSGRKNKKKRNHVNTFLSLYKNRYEYKLLEKENFEECLELIDRWEQNKENIESSGHKELDEEILSIKEVFENYEKLKDNVKIAGVYIDNKLEAFTIGEKINENIALIHIEKANQNIKGLYQYINQQFLLNEFPNVKYVNREEDLGLDGLREAKLSYHPCKFIEKYSIKEA</sequence>